<accession>A0ABY4CJZ9</accession>
<dbReference type="PANTHER" id="PTHR30461">
    <property type="entry name" value="DNA-INVERTASE FROM LAMBDOID PROPHAGE"/>
    <property type="match status" value="1"/>
</dbReference>
<dbReference type="PROSITE" id="PS00397">
    <property type="entry name" value="RECOMBINASES_1"/>
    <property type="match status" value="1"/>
</dbReference>
<dbReference type="Pfam" id="PF13408">
    <property type="entry name" value="Zn_ribbon_recom"/>
    <property type="match status" value="1"/>
</dbReference>
<name>A0ABY4CJZ9_9BACL</name>
<keyword evidence="5" id="KW-0175">Coiled coil</keyword>
<dbReference type="PANTHER" id="PTHR30461:SF23">
    <property type="entry name" value="DNA RECOMBINASE-RELATED"/>
    <property type="match status" value="1"/>
</dbReference>
<organism evidence="8 9">
    <name type="scientific">Fodinisporobacter ferrooxydans</name>
    <dbReference type="NCBI Taxonomy" id="2901836"/>
    <lineage>
        <taxon>Bacteria</taxon>
        <taxon>Bacillati</taxon>
        <taxon>Bacillota</taxon>
        <taxon>Bacilli</taxon>
        <taxon>Bacillales</taxon>
        <taxon>Alicyclobacillaceae</taxon>
        <taxon>Fodinisporobacter</taxon>
    </lineage>
</organism>
<dbReference type="InterPro" id="IPR011109">
    <property type="entry name" value="DNA_bind_recombinase_dom"/>
</dbReference>
<keyword evidence="1" id="KW-0229">DNA integration</keyword>
<dbReference type="CDD" id="cd00338">
    <property type="entry name" value="Ser_Recombinase"/>
    <property type="match status" value="1"/>
</dbReference>
<dbReference type="Pfam" id="PF00239">
    <property type="entry name" value="Resolvase"/>
    <property type="match status" value="1"/>
</dbReference>
<evidence type="ECO:0000259" key="7">
    <source>
        <dbReference type="PROSITE" id="PS51737"/>
    </source>
</evidence>
<dbReference type="InterPro" id="IPR006119">
    <property type="entry name" value="Resolv_N"/>
</dbReference>
<reference evidence="8" key="1">
    <citation type="submission" date="2021-12" db="EMBL/GenBank/DDBJ databases">
        <title>Alicyclobacillaceae gen. nov., sp. nov., isolated from chalcocite enrichment system.</title>
        <authorList>
            <person name="Jiang Z."/>
        </authorList>
    </citation>
    <scope>NUCLEOTIDE SEQUENCE</scope>
    <source>
        <strain evidence="8">MYW30-H2</strain>
    </source>
</reference>
<dbReference type="InterPro" id="IPR006118">
    <property type="entry name" value="Recombinase_CS"/>
</dbReference>
<keyword evidence="3" id="KW-0233">DNA recombination</keyword>
<dbReference type="Gene3D" id="3.40.50.1390">
    <property type="entry name" value="Resolvase, N-terminal catalytic domain"/>
    <property type="match status" value="1"/>
</dbReference>
<dbReference type="RefSeq" id="WP_347437428.1">
    <property type="nucleotide sequence ID" value="NZ_CP089291.1"/>
</dbReference>
<dbReference type="InterPro" id="IPR050639">
    <property type="entry name" value="SSR_resolvase"/>
</dbReference>
<feature type="coiled-coil region" evidence="5">
    <location>
        <begin position="366"/>
        <end position="422"/>
    </location>
</feature>
<feature type="active site" description="O-(5'-phospho-DNA)-serine intermediate" evidence="4">
    <location>
        <position position="16"/>
    </location>
</feature>
<feature type="domain" description="Recombinase" evidence="7">
    <location>
        <begin position="163"/>
        <end position="284"/>
    </location>
</feature>
<dbReference type="Pfam" id="PF07508">
    <property type="entry name" value="Recombinase"/>
    <property type="match status" value="1"/>
</dbReference>
<dbReference type="InterPro" id="IPR038109">
    <property type="entry name" value="DNA_bind_recomb_sf"/>
</dbReference>
<dbReference type="PROSITE" id="PS51736">
    <property type="entry name" value="RECOMBINASES_3"/>
    <property type="match status" value="1"/>
</dbReference>
<proteinExistence type="predicted"/>
<evidence type="ECO:0000256" key="2">
    <source>
        <dbReference type="ARBA" id="ARBA00023125"/>
    </source>
</evidence>
<evidence type="ECO:0000313" key="8">
    <source>
        <dbReference type="EMBL" id="UOF90728.1"/>
    </source>
</evidence>
<keyword evidence="9" id="KW-1185">Reference proteome</keyword>
<evidence type="ECO:0000256" key="1">
    <source>
        <dbReference type="ARBA" id="ARBA00022908"/>
    </source>
</evidence>
<keyword evidence="2" id="KW-0238">DNA-binding</keyword>
<sequence>MSDFPLKRIAIYCRVSTDEQAKEGVSLEEQRTRLQAYCRAMGWTVEIVEFIDDGYSAKNLNRPALNSLLQQIKNGDIAKLMVTKLDRLSRRLLDLLQLIELFHQYSVSFISTSESFDTDTPSGRLTLQVLGAVAEFERERIRERVFDNMLHAAKTGKWLTQHPYGYRLDEKKLVIFEPEAEIVKRIFHMFVNEGLGYYSIAKKLNEEGIPSRQNKEWSLRSVKLMLANPVYIGTLAWNRIDSSKKKRESKDENEWIVIPNAHPAIIDQDTWDIVQERMNKPQVPSRAKTSPHILGGLLKCGKCGASMSIDWSGWPKRHRVYRCSAYKNKGTCDSKPYRADDVETWFKKGIMELIDSIDTTCHEVTIQKVQKENKEKIEQKMKHAKERYSRQVEAYTAGLIELNDLAKEKEKMEQSILEAQKRMETNDSSHAYSELETKLNTQEMTILESFAILPIEEAKARLRLIVDKVVLHGEENLELVIAI</sequence>
<dbReference type="SMART" id="SM00857">
    <property type="entry name" value="Resolvase"/>
    <property type="match status" value="1"/>
</dbReference>
<gene>
    <name evidence="8" type="ORF">LSG31_00145</name>
</gene>
<evidence type="ECO:0000256" key="5">
    <source>
        <dbReference type="SAM" id="Coils"/>
    </source>
</evidence>
<dbReference type="InterPro" id="IPR025827">
    <property type="entry name" value="Zn_ribbon_recom_dom"/>
</dbReference>
<evidence type="ECO:0000313" key="9">
    <source>
        <dbReference type="Proteomes" id="UP000830167"/>
    </source>
</evidence>
<feature type="domain" description="Resolvase/invertase-type recombinase catalytic" evidence="6">
    <location>
        <begin position="8"/>
        <end position="156"/>
    </location>
</feature>
<protein>
    <submittedName>
        <fullName evidence="8">Recombinase family protein</fullName>
    </submittedName>
</protein>
<dbReference type="Gene3D" id="3.90.1750.20">
    <property type="entry name" value="Putative Large Serine Recombinase, Chain B, Domain 2"/>
    <property type="match status" value="1"/>
</dbReference>
<evidence type="ECO:0000256" key="3">
    <source>
        <dbReference type="ARBA" id="ARBA00023172"/>
    </source>
</evidence>
<dbReference type="SUPFAM" id="SSF53041">
    <property type="entry name" value="Resolvase-like"/>
    <property type="match status" value="1"/>
</dbReference>
<dbReference type="InterPro" id="IPR036162">
    <property type="entry name" value="Resolvase-like_N_sf"/>
</dbReference>
<dbReference type="Proteomes" id="UP000830167">
    <property type="component" value="Chromosome"/>
</dbReference>
<evidence type="ECO:0000256" key="4">
    <source>
        <dbReference type="PROSITE-ProRule" id="PRU10137"/>
    </source>
</evidence>
<evidence type="ECO:0000259" key="6">
    <source>
        <dbReference type="PROSITE" id="PS51736"/>
    </source>
</evidence>
<dbReference type="PROSITE" id="PS51737">
    <property type="entry name" value="RECOMBINASE_DNA_BIND"/>
    <property type="match status" value="1"/>
</dbReference>
<dbReference type="EMBL" id="CP089291">
    <property type="protein sequence ID" value="UOF90728.1"/>
    <property type="molecule type" value="Genomic_DNA"/>
</dbReference>